<feature type="compositionally biased region" description="Polar residues" evidence="2">
    <location>
        <begin position="555"/>
        <end position="565"/>
    </location>
</feature>
<dbReference type="Proteomes" id="UP000192902">
    <property type="component" value="Chromosome"/>
</dbReference>
<accession>A0A1W6BV21</accession>
<evidence type="ECO:0000256" key="2">
    <source>
        <dbReference type="SAM" id="MobiDB-lite"/>
    </source>
</evidence>
<dbReference type="eggNOG" id="COG3170">
    <property type="taxonomic scope" value="Bacteria"/>
</dbReference>
<sequence>MLDFTTLKNLYELDKKANDCALNEYLEAKKYYHGEQLPPEVKSIILNRGQAPIIENIFKLIINKIIGYKAQSISEIKVSGRQEMDTPLANVLNDLLKYFSQNRNYNREMTARDKNLIFGLAVIELWIQQDENKDFDLQFKSLEPESFLIDCYSKDLNALDARRFHKKINMSLNEAKQILDVTPFKNAGGTNEDERCVIIESWIKDENGLFHRYIWQEAGLLKSELSPFKNGAHPFIISKYQIDDKGLWYGLFRDIKPLQDYVNFAENRMANMMGSLKAFFEEDAVLNAEEFINEASLDNAIVKVRSGALKENKFQFIQHHNDIATLSQKANEKRQLAKMLSGLNEEALGLANNRLSAAAVSQRKETGLMGLQEYLNACEHMDRLIFEKVIFFITHYFTKEQVFKITDEKTGERYFSINSSEDNKIKVGKFDLIYKSQLKTTGREERFAYWSEMFKTISSVRPDLISDILPLMLKDTDSPVAADIENILKEKEAMMQEQANEPNEMQNLLNELQIAKLQAEIAELQAKAKKYASQGDLADSVTLAQSLELQEQALNPEQTSHNKSMQKGGIDLR</sequence>
<protein>
    <recommendedName>
        <fullName evidence="5">Portal protein</fullName>
    </recommendedName>
</protein>
<evidence type="ECO:0008006" key="5">
    <source>
        <dbReference type="Google" id="ProtNLM"/>
    </source>
</evidence>
<dbReference type="RefSeq" id="WP_035175602.1">
    <property type="nucleotide sequence ID" value="NZ_CP020867.1"/>
</dbReference>
<evidence type="ECO:0000256" key="1">
    <source>
        <dbReference type="SAM" id="Coils"/>
    </source>
</evidence>
<dbReference type="EMBL" id="CP020867">
    <property type="protein sequence ID" value="ARJ55932.1"/>
    <property type="molecule type" value="Genomic_DNA"/>
</dbReference>
<feature type="region of interest" description="Disordered" evidence="2">
    <location>
        <begin position="552"/>
        <end position="573"/>
    </location>
</feature>
<evidence type="ECO:0000313" key="4">
    <source>
        <dbReference type="Proteomes" id="UP000192902"/>
    </source>
</evidence>
<dbReference type="KEGG" id="ccun:CCUN_0277"/>
<dbReference type="InterPro" id="IPR032427">
    <property type="entry name" value="P22_portal"/>
</dbReference>
<dbReference type="OrthoDB" id="5314349at2"/>
<gene>
    <name evidence="3" type="ORF">CCUN_0277</name>
</gene>
<dbReference type="AlphaFoldDB" id="A0A1W6BV21"/>
<dbReference type="STRING" id="1121267.CCUN_0277"/>
<reference evidence="3 4" key="1">
    <citation type="submission" date="2017-04" db="EMBL/GenBank/DDBJ databases">
        <title>Complete genome sequence of the Campylobacter cuniculorum type strain LMG24588.</title>
        <authorList>
            <person name="Miller W.G."/>
            <person name="Yee E."/>
            <person name="Revez J."/>
            <person name="Bono J.L."/>
            <person name="Rossi M."/>
        </authorList>
    </citation>
    <scope>NUCLEOTIDE SEQUENCE [LARGE SCALE GENOMIC DNA]</scope>
    <source>
        <strain evidence="3 4">LMG 24588</strain>
    </source>
</reference>
<evidence type="ECO:0000313" key="3">
    <source>
        <dbReference type="EMBL" id="ARJ55932.1"/>
    </source>
</evidence>
<keyword evidence="1" id="KW-0175">Coiled coil</keyword>
<proteinExistence type="predicted"/>
<dbReference type="Pfam" id="PF16510">
    <property type="entry name" value="P22_portal"/>
    <property type="match status" value="1"/>
</dbReference>
<name>A0A1W6BV21_9BACT</name>
<organism evidence="3 4">
    <name type="scientific">Campylobacter cuniculorum DSM 23162 = LMG 24588</name>
    <dbReference type="NCBI Taxonomy" id="1121267"/>
    <lineage>
        <taxon>Bacteria</taxon>
        <taxon>Pseudomonadati</taxon>
        <taxon>Campylobacterota</taxon>
        <taxon>Epsilonproteobacteria</taxon>
        <taxon>Campylobacterales</taxon>
        <taxon>Campylobacteraceae</taxon>
        <taxon>Campylobacter</taxon>
    </lineage>
</organism>
<feature type="coiled-coil region" evidence="1">
    <location>
        <begin position="481"/>
        <end position="534"/>
    </location>
</feature>